<dbReference type="GO" id="GO:0019722">
    <property type="term" value="P:calcium-mediated signaling"/>
    <property type="evidence" value="ECO:0007669"/>
    <property type="project" value="TreeGrafter"/>
</dbReference>
<protein>
    <recommendedName>
        <fullName evidence="10">Rapid ALkalinization Factor</fullName>
    </recommendedName>
</protein>
<evidence type="ECO:0000256" key="1">
    <source>
        <dbReference type="ARBA" id="ARBA00004613"/>
    </source>
</evidence>
<dbReference type="PANTHER" id="PTHR33136:SF6">
    <property type="entry name" value="PROTEIN RALF-LIKE 34"/>
    <property type="match status" value="1"/>
</dbReference>
<keyword evidence="5 7" id="KW-0732">Signal</keyword>
<dbReference type="GO" id="GO:0005576">
    <property type="term" value="C:extracellular region"/>
    <property type="evidence" value="ECO:0007669"/>
    <property type="project" value="UniProtKB-SubCell"/>
</dbReference>
<keyword evidence="3" id="KW-0964">Secreted</keyword>
<accession>A0AAD8MAV0</accession>
<dbReference type="EMBL" id="JAUIZM010000008">
    <property type="protein sequence ID" value="KAK1368685.1"/>
    <property type="molecule type" value="Genomic_DNA"/>
</dbReference>
<comment type="subcellular location">
    <subcellularLocation>
        <location evidence="1">Secreted</location>
    </subcellularLocation>
</comment>
<evidence type="ECO:0000256" key="2">
    <source>
        <dbReference type="ARBA" id="ARBA00009178"/>
    </source>
</evidence>
<reference evidence="8" key="2">
    <citation type="submission" date="2023-05" db="EMBL/GenBank/DDBJ databases">
        <authorList>
            <person name="Schelkunov M.I."/>
        </authorList>
    </citation>
    <scope>NUCLEOTIDE SEQUENCE</scope>
    <source>
        <strain evidence="8">Hsosn_3</strain>
        <tissue evidence="8">Leaf</tissue>
    </source>
</reference>
<dbReference type="InterPro" id="IPR008801">
    <property type="entry name" value="RALF"/>
</dbReference>
<dbReference type="Proteomes" id="UP001237642">
    <property type="component" value="Unassembled WGS sequence"/>
</dbReference>
<organism evidence="8 9">
    <name type="scientific">Heracleum sosnowskyi</name>
    <dbReference type="NCBI Taxonomy" id="360622"/>
    <lineage>
        <taxon>Eukaryota</taxon>
        <taxon>Viridiplantae</taxon>
        <taxon>Streptophyta</taxon>
        <taxon>Embryophyta</taxon>
        <taxon>Tracheophyta</taxon>
        <taxon>Spermatophyta</taxon>
        <taxon>Magnoliopsida</taxon>
        <taxon>eudicotyledons</taxon>
        <taxon>Gunneridae</taxon>
        <taxon>Pentapetalae</taxon>
        <taxon>asterids</taxon>
        <taxon>campanulids</taxon>
        <taxon>Apiales</taxon>
        <taxon>Apiaceae</taxon>
        <taxon>Apioideae</taxon>
        <taxon>apioid superclade</taxon>
        <taxon>Tordylieae</taxon>
        <taxon>Tordyliinae</taxon>
        <taxon>Heracleum</taxon>
    </lineage>
</organism>
<dbReference type="GO" id="GO:0005179">
    <property type="term" value="F:hormone activity"/>
    <property type="evidence" value="ECO:0007669"/>
    <property type="project" value="UniProtKB-KW"/>
</dbReference>
<evidence type="ECO:0000256" key="6">
    <source>
        <dbReference type="ARBA" id="ARBA00023157"/>
    </source>
</evidence>
<name>A0AAD8MAV0_9APIA</name>
<keyword evidence="9" id="KW-1185">Reference proteome</keyword>
<keyword evidence="4" id="KW-0372">Hormone</keyword>
<dbReference type="GO" id="GO:0009506">
    <property type="term" value="C:plasmodesma"/>
    <property type="evidence" value="ECO:0007669"/>
    <property type="project" value="TreeGrafter"/>
</dbReference>
<comment type="similarity">
    <text evidence="2">Belongs to the plant rapid alkalinization factor (RALF) family.</text>
</comment>
<comment type="caution">
    <text evidence="8">The sequence shown here is derived from an EMBL/GenBank/DDBJ whole genome shotgun (WGS) entry which is preliminary data.</text>
</comment>
<dbReference type="Pfam" id="PF05498">
    <property type="entry name" value="RALF"/>
    <property type="match status" value="1"/>
</dbReference>
<evidence type="ECO:0000256" key="4">
    <source>
        <dbReference type="ARBA" id="ARBA00022702"/>
    </source>
</evidence>
<reference evidence="8" key="1">
    <citation type="submission" date="2023-02" db="EMBL/GenBank/DDBJ databases">
        <title>Genome of toxic invasive species Heracleum sosnowskyi carries increased number of genes despite the absence of recent whole-genome duplications.</title>
        <authorList>
            <person name="Schelkunov M."/>
            <person name="Shtratnikova V."/>
            <person name="Makarenko M."/>
            <person name="Klepikova A."/>
            <person name="Omelchenko D."/>
            <person name="Novikova G."/>
            <person name="Obukhova E."/>
            <person name="Bogdanov V."/>
            <person name="Penin A."/>
            <person name="Logacheva M."/>
        </authorList>
    </citation>
    <scope>NUCLEOTIDE SEQUENCE</scope>
    <source>
        <strain evidence="8">Hsosn_3</strain>
        <tissue evidence="8">Leaf</tissue>
    </source>
</reference>
<feature type="signal peptide" evidence="7">
    <location>
        <begin position="1"/>
        <end position="28"/>
    </location>
</feature>
<keyword evidence="6" id="KW-1015">Disulfide bond</keyword>
<proteinExistence type="inferred from homology"/>
<evidence type="ECO:0000256" key="5">
    <source>
        <dbReference type="ARBA" id="ARBA00022729"/>
    </source>
</evidence>
<feature type="chain" id="PRO_5042070670" description="Rapid ALkalinization Factor" evidence="7">
    <location>
        <begin position="29"/>
        <end position="115"/>
    </location>
</feature>
<evidence type="ECO:0000256" key="3">
    <source>
        <dbReference type="ARBA" id="ARBA00022525"/>
    </source>
</evidence>
<evidence type="ECO:0000313" key="9">
    <source>
        <dbReference type="Proteomes" id="UP001237642"/>
    </source>
</evidence>
<dbReference type="AlphaFoldDB" id="A0AAD8MAV0"/>
<dbReference type="PANTHER" id="PTHR33136">
    <property type="entry name" value="RAPID ALKALINIZATION FACTOR-LIKE"/>
    <property type="match status" value="1"/>
</dbReference>
<sequence length="115" mass="12542">MSSPFKPSFSSALIFFIVALSAAVVAESAYFRLKNNYVLPIKLGTPEAHEMGKIHEITERNRRVLAGTSHISYDALNANKVPCGNRGQSYYNCGAAGRANPYQRGCSAVTRCARN</sequence>
<gene>
    <name evidence="8" type="ORF">POM88_034777</name>
</gene>
<evidence type="ECO:0000256" key="7">
    <source>
        <dbReference type="SAM" id="SignalP"/>
    </source>
</evidence>
<evidence type="ECO:0008006" key="10">
    <source>
        <dbReference type="Google" id="ProtNLM"/>
    </source>
</evidence>
<evidence type="ECO:0000313" key="8">
    <source>
        <dbReference type="EMBL" id="KAK1368685.1"/>
    </source>
</evidence>